<evidence type="ECO:0000259" key="8">
    <source>
        <dbReference type="PROSITE" id="PS50805"/>
    </source>
</evidence>
<dbReference type="Proteomes" id="UP001266305">
    <property type="component" value="Unassembled WGS sequence"/>
</dbReference>
<keyword evidence="1" id="KW-0479">Metal-binding</keyword>
<dbReference type="PANTHER" id="PTHR24381:SF443">
    <property type="entry name" value="ZINC FINGER PROTEIN CKR1"/>
    <property type="match status" value="1"/>
</dbReference>
<keyword evidence="4" id="KW-0862">Zinc</keyword>
<dbReference type="EMBL" id="JASSZA010000019">
    <property type="protein sequence ID" value="KAK2089283.1"/>
    <property type="molecule type" value="Genomic_DNA"/>
</dbReference>
<dbReference type="PROSITE" id="PS00028">
    <property type="entry name" value="ZINC_FINGER_C2H2_1"/>
    <property type="match status" value="4"/>
</dbReference>
<sequence length="447" mass="50794">MRTSGSWEVESFVDDIGGRDDILHGDKQGTVTFEDVAVNFSKEEWCLLSEAQRCLYRDVMLENLALISSLGCWCGLKDEAAPSKQSIIVQTESQDRTPRAVSPKKAHSCDTGGLILGDVFHCADHQETHRKQKLNRSRARGKNLDDTANHQQQKQHIREKFYRKSVREASFVKKSKFMVSQESFVFCDFGKDILPSSGSCQEEATHPVKKTNSESKRGSPFQEGKTNYRRGERTKVFSTKHSLIPHQTLFTRDGCYVCSDCGKSFSKYDSFSNHQRVHTGKGPYECGECGKSFSQKGHLTQHQRFHTGDTAYHCGECGKSFSRKRNLSLHQRVHTGKRPHECEECGKSFVQKGNLIQHQRGHTGEKPYECREFLHFMFIKEFTLGKSLISAVNVENPLLNVPVSLNTGEFTLEKGLMNAPNVERDFIEALPSFNIREFTQKKCLMSE</sequence>
<evidence type="ECO:0000256" key="5">
    <source>
        <dbReference type="PROSITE-ProRule" id="PRU00042"/>
    </source>
</evidence>
<gene>
    <name evidence="9" type="ORF">P7K49_035190</name>
</gene>
<feature type="domain" description="C2H2-type" evidence="7">
    <location>
        <begin position="312"/>
        <end position="339"/>
    </location>
</feature>
<name>A0ABQ9TWU4_SAGOE</name>
<dbReference type="InterPro" id="IPR036051">
    <property type="entry name" value="KRAB_dom_sf"/>
</dbReference>
<dbReference type="Gene3D" id="6.10.140.140">
    <property type="match status" value="1"/>
</dbReference>
<feature type="compositionally biased region" description="Basic and acidic residues" evidence="6">
    <location>
        <begin position="203"/>
        <end position="217"/>
    </location>
</feature>
<organism evidence="9 10">
    <name type="scientific">Saguinus oedipus</name>
    <name type="common">Cotton-top tamarin</name>
    <name type="synonym">Oedipomidas oedipus</name>
    <dbReference type="NCBI Taxonomy" id="9490"/>
    <lineage>
        <taxon>Eukaryota</taxon>
        <taxon>Metazoa</taxon>
        <taxon>Chordata</taxon>
        <taxon>Craniata</taxon>
        <taxon>Vertebrata</taxon>
        <taxon>Euteleostomi</taxon>
        <taxon>Mammalia</taxon>
        <taxon>Eutheria</taxon>
        <taxon>Euarchontoglires</taxon>
        <taxon>Primates</taxon>
        <taxon>Haplorrhini</taxon>
        <taxon>Platyrrhini</taxon>
        <taxon>Cebidae</taxon>
        <taxon>Callitrichinae</taxon>
        <taxon>Saguinus</taxon>
    </lineage>
</organism>
<reference evidence="9 10" key="1">
    <citation type="submission" date="2023-05" db="EMBL/GenBank/DDBJ databases">
        <title>B98-5 Cell Line De Novo Hybrid Assembly: An Optical Mapping Approach.</title>
        <authorList>
            <person name="Kananen K."/>
            <person name="Auerbach J.A."/>
            <person name="Kautto E."/>
            <person name="Blachly J.S."/>
        </authorList>
    </citation>
    <scope>NUCLEOTIDE SEQUENCE [LARGE SCALE GENOMIC DNA]</scope>
    <source>
        <strain evidence="9">B95-8</strain>
        <tissue evidence="9">Cell line</tissue>
    </source>
</reference>
<evidence type="ECO:0000256" key="6">
    <source>
        <dbReference type="SAM" id="MobiDB-lite"/>
    </source>
</evidence>
<protein>
    <submittedName>
        <fullName evidence="9">Uncharacterized protein</fullName>
    </submittedName>
</protein>
<dbReference type="PROSITE" id="PS50157">
    <property type="entry name" value="ZINC_FINGER_C2H2_2"/>
    <property type="match status" value="4"/>
</dbReference>
<feature type="region of interest" description="Disordered" evidence="6">
    <location>
        <begin position="127"/>
        <end position="155"/>
    </location>
</feature>
<evidence type="ECO:0000256" key="1">
    <source>
        <dbReference type="ARBA" id="ARBA00022723"/>
    </source>
</evidence>
<dbReference type="CDD" id="cd07765">
    <property type="entry name" value="KRAB_A-box"/>
    <property type="match status" value="1"/>
</dbReference>
<feature type="domain" description="KRAB" evidence="8">
    <location>
        <begin position="31"/>
        <end position="111"/>
    </location>
</feature>
<dbReference type="SMART" id="SM00355">
    <property type="entry name" value="ZnF_C2H2"/>
    <property type="match status" value="4"/>
</dbReference>
<evidence type="ECO:0000259" key="7">
    <source>
        <dbReference type="PROSITE" id="PS50157"/>
    </source>
</evidence>
<evidence type="ECO:0000313" key="10">
    <source>
        <dbReference type="Proteomes" id="UP001266305"/>
    </source>
</evidence>
<dbReference type="SMART" id="SM00349">
    <property type="entry name" value="KRAB"/>
    <property type="match status" value="1"/>
</dbReference>
<dbReference type="InterPro" id="IPR001909">
    <property type="entry name" value="KRAB"/>
</dbReference>
<evidence type="ECO:0000256" key="3">
    <source>
        <dbReference type="ARBA" id="ARBA00022771"/>
    </source>
</evidence>
<comment type="caution">
    <text evidence="9">The sequence shown here is derived from an EMBL/GenBank/DDBJ whole genome shotgun (WGS) entry which is preliminary data.</text>
</comment>
<dbReference type="InterPro" id="IPR036236">
    <property type="entry name" value="Znf_C2H2_sf"/>
</dbReference>
<evidence type="ECO:0000256" key="4">
    <source>
        <dbReference type="ARBA" id="ARBA00022833"/>
    </source>
</evidence>
<dbReference type="PROSITE" id="PS50805">
    <property type="entry name" value="KRAB"/>
    <property type="match status" value="1"/>
</dbReference>
<feature type="domain" description="C2H2-type" evidence="7">
    <location>
        <begin position="340"/>
        <end position="367"/>
    </location>
</feature>
<dbReference type="SUPFAM" id="SSF109640">
    <property type="entry name" value="KRAB domain (Kruppel-associated box)"/>
    <property type="match status" value="1"/>
</dbReference>
<dbReference type="PANTHER" id="PTHR24381">
    <property type="entry name" value="ZINC FINGER PROTEIN"/>
    <property type="match status" value="1"/>
</dbReference>
<proteinExistence type="predicted"/>
<feature type="compositionally biased region" description="Basic residues" evidence="6">
    <location>
        <begin position="130"/>
        <end position="141"/>
    </location>
</feature>
<dbReference type="SUPFAM" id="SSF57667">
    <property type="entry name" value="beta-beta-alpha zinc fingers"/>
    <property type="match status" value="3"/>
</dbReference>
<feature type="region of interest" description="Disordered" evidence="6">
    <location>
        <begin position="198"/>
        <end position="229"/>
    </location>
</feature>
<keyword evidence="2" id="KW-0677">Repeat</keyword>
<evidence type="ECO:0000313" key="9">
    <source>
        <dbReference type="EMBL" id="KAK2089283.1"/>
    </source>
</evidence>
<keyword evidence="3 5" id="KW-0863">Zinc-finger</keyword>
<dbReference type="Gene3D" id="3.30.160.60">
    <property type="entry name" value="Classic Zinc Finger"/>
    <property type="match status" value="4"/>
</dbReference>
<feature type="domain" description="C2H2-type" evidence="7">
    <location>
        <begin position="256"/>
        <end position="283"/>
    </location>
</feature>
<keyword evidence="10" id="KW-1185">Reference proteome</keyword>
<evidence type="ECO:0000256" key="2">
    <source>
        <dbReference type="ARBA" id="ARBA00022737"/>
    </source>
</evidence>
<dbReference type="InterPro" id="IPR013087">
    <property type="entry name" value="Znf_C2H2_type"/>
</dbReference>
<feature type="domain" description="C2H2-type" evidence="7">
    <location>
        <begin position="284"/>
        <end position="311"/>
    </location>
</feature>
<accession>A0ABQ9TWU4</accession>
<dbReference type="Pfam" id="PF00096">
    <property type="entry name" value="zf-C2H2"/>
    <property type="match status" value="4"/>
</dbReference>
<dbReference type="Pfam" id="PF01352">
    <property type="entry name" value="KRAB"/>
    <property type="match status" value="1"/>
</dbReference>